<gene>
    <name evidence="1" type="ORF">GCM10022422_16480</name>
</gene>
<reference evidence="2" key="1">
    <citation type="journal article" date="2019" name="Int. J. Syst. Evol. Microbiol.">
        <title>The Global Catalogue of Microorganisms (GCM) 10K type strain sequencing project: providing services to taxonomists for standard genome sequencing and annotation.</title>
        <authorList>
            <consortium name="The Broad Institute Genomics Platform"/>
            <consortium name="The Broad Institute Genome Sequencing Center for Infectious Disease"/>
            <person name="Wu L."/>
            <person name="Ma J."/>
        </authorList>
    </citation>
    <scope>NUCLEOTIDE SEQUENCE [LARGE SCALE GENOMIC DNA]</scope>
    <source>
        <strain evidence="2">JCM 17336</strain>
    </source>
</reference>
<dbReference type="EMBL" id="BAABDT010000002">
    <property type="protein sequence ID" value="GAA3734291.1"/>
    <property type="molecule type" value="Genomic_DNA"/>
</dbReference>
<dbReference type="Proteomes" id="UP001501367">
    <property type="component" value="Unassembled WGS sequence"/>
</dbReference>
<protein>
    <recommendedName>
        <fullName evidence="3">DUF4209 domain-containing protein</fullName>
    </recommendedName>
</protein>
<keyword evidence="2" id="KW-1185">Reference proteome</keyword>
<accession>A0ABP7FBI8</accession>
<proteinExistence type="predicted"/>
<organism evidence="1 2">
    <name type="scientific">Flavobacterium ginsengisoli</name>
    <dbReference type="NCBI Taxonomy" id="871694"/>
    <lineage>
        <taxon>Bacteria</taxon>
        <taxon>Pseudomonadati</taxon>
        <taxon>Bacteroidota</taxon>
        <taxon>Flavobacteriia</taxon>
        <taxon>Flavobacteriales</taxon>
        <taxon>Flavobacteriaceae</taxon>
        <taxon>Flavobacterium</taxon>
    </lineage>
</organism>
<evidence type="ECO:0000313" key="2">
    <source>
        <dbReference type="Proteomes" id="UP001501367"/>
    </source>
</evidence>
<evidence type="ECO:0008006" key="3">
    <source>
        <dbReference type="Google" id="ProtNLM"/>
    </source>
</evidence>
<evidence type="ECO:0000313" key="1">
    <source>
        <dbReference type="EMBL" id="GAA3734291.1"/>
    </source>
</evidence>
<dbReference type="RefSeq" id="WP_278022465.1">
    <property type="nucleotide sequence ID" value="NZ_BAABDT010000002.1"/>
</dbReference>
<name>A0ABP7FBI8_9FLAO</name>
<sequence length="590" mass="70614">MKTLENNKKINLADYKKSLWDLDRFRKDFIEHLIDKGIFKFDNLDDIIYFSLSSISPINKRLKNTEKSIEENAGEVLDYFGLKNLLRSSISRIGNDASKKDIITNEKKIKQSYKQRFLDDILRLKNAPKIIYENLKIEAEKHLLNINSNIKYYSGLKYIKDFREKDKRPSMHIERTYLDYYFRCIDEQQKIIDFIYKDGLKNRAIARSTLFPKIIPISFIIGFNDFPYYSSDKYSNGYFNHNLISKSAHRLDEFSDSHADEMEILYEKDKNKFYRLYFKIINKDEIFREIDYHLDLLPLTEDRKGIIEELKYLYNRKRWVSFYGLALSQIEGIFSEMLNFIDSSSVSDKSLFYKVDTLRDYYYLSTYYFDYFQYHIPQLRNRYSHGILDGGEKEELNSYDLLIDIKFLLKVFIKLESPYINLTNIISKRDYQISTIEDIVMTFELINGLKAHHKKELKDEIDKFYKIQLIDSKHLEFIIYGISEELNSKISSLIVAFDTVFKNKISINKNNYNEIQLYFKDDNNVEILNNEMYVHEDNLKTIHFYSLFYKNYPKKITCIESELKELIDGVLKPEINVINKISFLYTLLRQ</sequence>
<comment type="caution">
    <text evidence="1">The sequence shown here is derived from an EMBL/GenBank/DDBJ whole genome shotgun (WGS) entry which is preliminary data.</text>
</comment>